<keyword evidence="1" id="KW-0472">Membrane</keyword>
<evidence type="ECO:0000256" key="1">
    <source>
        <dbReference type="SAM" id="Phobius"/>
    </source>
</evidence>
<accession>A0A0M3KCM5</accession>
<protein>
    <submittedName>
        <fullName evidence="5">7TM_GPCR_Srx domain-containing protein</fullName>
    </submittedName>
</protein>
<dbReference type="EMBL" id="UYRR01035068">
    <property type="protein sequence ID" value="VDK63379.1"/>
    <property type="molecule type" value="Genomic_DNA"/>
</dbReference>
<organism evidence="5">
    <name type="scientific">Anisakis simplex</name>
    <name type="common">Herring worm</name>
    <dbReference type="NCBI Taxonomy" id="6269"/>
    <lineage>
        <taxon>Eukaryota</taxon>
        <taxon>Metazoa</taxon>
        <taxon>Ecdysozoa</taxon>
        <taxon>Nematoda</taxon>
        <taxon>Chromadorea</taxon>
        <taxon>Rhabditida</taxon>
        <taxon>Spirurina</taxon>
        <taxon>Ascaridomorpha</taxon>
        <taxon>Ascaridoidea</taxon>
        <taxon>Anisakidae</taxon>
        <taxon>Anisakis</taxon>
        <taxon>Anisakis simplex complex</taxon>
    </lineage>
</organism>
<evidence type="ECO:0000313" key="3">
    <source>
        <dbReference type="EMBL" id="VDK63379.1"/>
    </source>
</evidence>
<feature type="transmembrane region" description="Helical" evidence="1">
    <location>
        <begin position="229"/>
        <end position="249"/>
    </location>
</feature>
<name>A0A0M3KCM5_ANISI</name>
<feature type="transmembrane region" description="Helical" evidence="1">
    <location>
        <begin position="181"/>
        <end position="202"/>
    </location>
</feature>
<keyword evidence="1" id="KW-0812">Transmembrane</keyword>
<dbReference type="OrthoDB" id="5829222at2759"/>
<dbReference type="PANTHER" id="PTHR23017">
    <property type="entry name" value="SERPENTINE RECEPTOR, CLASS X"/>
    <property type="match status" value="1"/>
</dbReference>
<reference evidence="5" key="1">
    <citation type="submission" date="2017-02" db="UniProtKB">
        <authorList>
            <consortium name="WormBaseParasite"/>
        </authorList>
    </citation>
    <scope>IDENTIFICATION</scope>
</reference>
<dbReference type="Proteomes" id="UP000267096">
    <property type="component" value="Unassembled WGS sequence"/>
</dbReference>
<proteinExistence type="predicted"/>
<reference evidence="3 4" key="2">
    <citation type="submission" date="2018-11" db="EMBL/GenBank/DDBJ databases">
        <authorList>
            <consortium name="Pathogen Informatics"/>
        </authorList>
    </citation>
    <scope>NUCLEOTIDE SEQUENCE [LARGE SCALE GENOMIC DNA]</scope>
</reference>
<dbReference type="WBParaSite" id="ASIM_0001872601-mRNA-1">
    <property type="protein sequence ID" value="ASIM_0001872601-mRNA-1"/>
    <property type="gene ID" value="ASIM_0001872601"/>
</dbReference>
<keyword evidence="4" id="KW-1185">Reference proteome</keyword>
<feature type="transmembrane region" description="Helical" evidence="1">
    <location>
        <begin position="54"/>
        <end position="75"/>
    </location>
</feature>
<evidence type="ECO:0000313" key="5">
    <source>
        <dbReference type="WBParaSite" id="ASIM_0001872601-mRNA-1"/>
    </source>
</evidence>
<evidence type="ECO:0000259" key="2">
    <source>
        <dbReference type="Pfam" id="PF10328"/>
    </source>
</evidence>
<feature type="transmembrane region" description="Helical" evidence="1">
    <location>
        <begin position="95"/>
        <end position="117"/>
    </location>
</feature>
<gene>
    <name evidence="3" type="ORF">ASIM_LOCUS18126</name>
</gene>
<feature type="transmembrane region" description="Helical" evidence="1">
    <location>
        <begin position="269"/>
        <end position="292"/>
    </location>
</feature>
<evidence type="ECO:0000313" key="4">
    <source>
        <dbReference type="Proteomes" id="UP000267096"/>
    </source>
</evidence>
<dbReference type="SUPFAM" id="SSF81321">
    <property type="entry name" value="Family A G protein-coupled receptor-like"/>
    <property type="match status" value="1"/>
</dbReference>
<sequence>MYMMESCSCGILVNGIAIMMTKLSGALHNAFGVITMGYCLSNLVILVVIGTWTIIVLTLCTLIDFVSKSLVTVYFSGNIWPDSPLQYVAGQVSNGMYYASITVHLLLAINRLCAICFPSKYARLFSFENAVTSLVFLMMVTFCISFTYYIDGCGYIFTTDKFVWRFEDTQCGYIISVYADFYFPLGVVVLMTIVDICTLFMLHSSAKRANRAGIATVSQHSSRTRNREILFFLQSCTCGSVYVLGVISFHVLSTFVTSTKWGEFGCVTFAWILVHSLDGEYFRLFVVLFTLYRRQHGKTLPVAPLINGAVTPLNGQPARVT</sequence>
<dbReference type="Pfam" id="PF10328">
    <property type="entry name" value="7TM_GPCR_Srx"/>
    <property type="match status" value="1"/>
</dbReference>
<dbReference type="AlphaFoldDB" id="A0A0M3KCM5"/>
<feature type="domain" description="7TM GPCR serpentine receptor class x (Srx)" evidence="2">
    <location>
        <begin position="7"/>
        <end position="279"/>
    </location>
</feature>
<dbReference type="Gene3D" id="1.20.1070.10">
    <property type="entry name" value="Rhodopsin 7-helix transmembrane proteins"/>
    <property type="match status" value="1"/>
</dbReference>
<dbReference type="InterPro" id="IPR019430">
    <property type="entry name" value="7TM_GPCR_serpentine_rcpt_Srx"/>
</dbReference>
<keyword evidence="1" id="KW-1133">Transmembrane helix</keyword>
<feature type="transmembrane region" description="Helical" evidence="1">
    <location>
        <begin position="129"/>
        <end position="150"/>
    </location>
</feature>
<dbReference type="PANTHER" id="PTHR23017:SF3">
    <property type="entry name" value="G-PROTEIN COUPLED RECEPTORS FAMILY 1 PROFILE DOMAIN-CONTAINING PROTEIN"/>
    <property type="match status" value="1"/>
</dbReference>